<proteinExistence type="predicted"/>
<dbReference type="AlphaFoldDB" id="A0A2H3KFT9"/>
<gene>
    <name evidence="1" type="ORF">A9Q02_06170</name>
</gene>
<dbReference type="Gene3D" id="2.60.120.10">
    <property type="entry name" value="Jelly Rolls"/>
    <property type="match status" value="1"/>
</dbReference>
<protein>
    <submittedName>
        <fullName evidence="1">Uncharacterized protein</fullName>
    </submittedName>
</protein>
<name>A0A2H3KFT9_9CHLR</name>
<dbReference type="InterPro" id="IPR014710">
    <property type="entry name" value="RmlC-like_jellyroll"/>
</dbReference>
<dbReference type="Proteomes" id="UP000220922">
    <property type="component" value="Unassembled WGS sequence"/>
</dbReference>
<comment type="caution">
    <text evidence="1">The sequence shown here is derived from an EMBL/GenBank/DDBJ whole genome shotgun (WGS) entry which is preliminary data.</text>
</comment>
<evidence type="ECO:0000313" key="1">
    <source>
        <dbReference type="EMBL" id="PDV96539.1"/>
    </source>
</evidence>
<dbReference type="SUPFAM" id="SSF51182">
    <property type="entry name" value="RmlC-like cupins"/>
    <property type="match status" value="1"/>
</dbReference>
<reference evidence="1 2" key="1">
    <citation type="submission" date="2016-05" db="EMBL/GenBank/DDBJ databases">
        <authorList>
            <person name="Lavstsen T."/>
            <person name="Jespersen J.S."/>
        </authorList>
    </citation>
    <scope>NUCLEOTIDE SEQUENCE [LARGE SCALE GENOMIC DNA]</scope>
    <source>
        <strain evidence="1 2">B7-9</strain>
    </source>
</reference>
<sequence>MSFDPEYMVDVAEALRQASYDGAIWSLNCEQLNVNLMRLMSGAGIAEHRNGELDVLLVVFEGSGELLLDDQRLALEPGIALVIPRGARRAIRCLRGPLAYLMAHRQRGALLPR</sequence>
<keyword evidence="2" id="KW-1185">Reference proteome</keyword>
<dbReference type="RefSeq" id="WP_097655258.1">
    <property type="nucleotide sequence ID" value="NZ_LYXE01000188.1"/>
</dbReference>
<organism evidence="1 2">
    <name type="scientific">Candidatus Chloroploca asiatica</name>
    <dbReference type="NCBI Taxonomy" id="1506545"/>
    <lineage>
        <taxon>Bacteria</taxon>
        <taxon>Bacillati</taxon>
        <taxon>Chloroflexota</taxon>
        <taxon>Chloroflexia</taxon>
        <taxon>Chloroflexales</taxon>
        <taxon>Chloroflexineae</taxon>
        <taxon>Oscillochloridaceae</taxon>
        <taxon>Candidatus Chloroploca</taxon>
    </lineage>
</organism>
<evidence type="ECO:0000313" key="2">
    <source>
        <dbReference type="Proteomes" id="UP000220922"/>
    </source>
</evidence>
<accession>A0A2H3KFT9</accession>
<dbReference type="EMBL" id="LYXE01000188">
    <property type="protein sequence ID" value="PDV96539.1"/>
    <property type="molecule type" value="Genomic_DNA"/>
</dbReference>
<dbReference type="InterPro" id="IPR011051">
    <property type="entry name" value="RmlC_Cupin_sf"/>
</dbReference>